<dbReference type="HOGENOM" id="CLU_1031177_0_0_1"/>
<keyword evidence="2" id="KW-0645">Protease</keyword>
<gene>
    <name evidence="6" type="ORF">SCLCIDRAFT_1215940</name>
</gene>
<organism evidence="6 7">
    <name type="scientific">Scleroderma citrinum Foug A</name>
    <dbReference type="NCBI Taxonomy" id="1036808"/>
    <lineage>
        <taxon>Eukaryota</taxon>
        <taxon>Fungi</taxon>
        <taxon>Dikarya</taxon>
        <taxon>Basidiomycota</taxon>
        <taxon>Agaricomycotina</taxon>
        <taxon>Agaricomycetes</taxon>
        <taxon>Agaricomycetidae</taxon>
        <taxon>Boletales</taxon>
        <taxon>Sclerodermatineae</taxon>
        <taxon>Sclerodermataceae</taxon>
        <taxon>Scleroderma</taxon>
    </lineage>
</organism>
<evidence type="ECO:0000313" key="6">
    <source>
        <dbReference type="EMBL" id="KIM61484.1"/>
    </source>
</evidence>
<evidence type="ECO:0000256" key="5">
    <source>
        <dbReference type="ARBA" id="ARBA00023180"/>
    </source>
</evidence>
<dbReference type="InterPro" id="IPR008758">
    <property type="entry name" value="Peptidase_S28"/>
</dbReference>
<dbReference type="GO" id="GO:0006508">
    <property type="term" value="P:proteolysis"/>
    <property type="evidence" value="ECO:0007669"/>
    <property type="project" value="UniProtKB-KW"/>
</dbReference>
<accession>A0A0C3DZ39</accession>
<dbReference type="OrthoDB" id="1735038at2759"/>
<dbReference type="GO" id="GO:0008239">
    <property type="term" value="F:dipeptidyl-peptidase activity"/>
    <property type="evidence" value="ECO:0007669"/>
    <property type="project" value="TreeGrafter"/>
</dbReference>
<dbReference type="InterPro" id="IPR029058">
    <property type="entry name" value="AB_hydrolase_fold"/>
</dbReference>
<dbReference type="AlphaFoldDB" id="A0A0C3DZ39"/>
<dbReference type="PANTHER" id="PTHR11010">
    <property type="entry name" value="PROTEASE S28 PRO-X CARBOXYPEPTIDASE-RELATED"/>
    <property type="match status" value="1"/>
</dbReference>
<protein>
    <submittedName>
        <fullName evidence="6">Uncharacterized protein</fullName>
    </submittedName>
</protein>
<reference evidence="6 7" key="1">
    <citation type="submission" date="2014-04" db="EMBL/GenBank/DDBJ databases">
        <authorList>
            <consortium name="DOE Joint Genome Institute"/>
            <person name="Kuo A."/>
            <person name="Kohler A."/>
            <person name="Nagy L.G."/>
            <person name="Floudas D."/>
            <person name="Copeland A."/>
            <person name="Barry K.W."/>
            <person name="Cichocki N."/>
            <person name="Veneault-Fourrey C."/>
            <person name="LaButti K."/>
            <person name="Lindquist E.A."/>
            <person name="Lipzen A."/>
            <person name="Lundell T."/>
            <person name="Morin E."/>
            <person name="Murat C."/>
            <person name="Sun H."/>
            <person name="Tunlid A."/>
            <person name="Henrissat B."/>
            <person name="Grigoriev I.V."/>
            <person name="Hibbett D.S."/>
            <person name="Martin F."/>
            <person name="Nordberg H.P."/>
            <person name="Cantor M.N."/>
            <person name="Hua S.X."/>
        </authorList>
    </citation>
    <scope>NUCLEOTIDE SEQUENCE [LARGE SCALE GENOMIC DNA]</scope>
    <source>
        <strain evidence="6 7">Foug A</strain>
    </source>
</reference>
<dbReference type="Pfam" id="PF05577">
    <property type="entry name" value="Peptidase_S28"/>
    <property type="match status" value="1"/>
</dbReference>
<name>A0A0C3DZ39_9AGAM</name>
<dbReference type="InParanoid" id="A0A0C3DZ39"/>
<evidence type="ECO:0000256" key="4">
    <source>
        <dbReference type="ARBA" id="ARBA00022801"/>
    </source>
</evidence>
<dbReference type="Gene3D" id="3.40.50.1820">
    <property type="entry name" value="alpha/beta hydrolase"/>
    <property type="match status" value="1"/>
</dbReference>
<evidence type="ECO:0000256" key="2">
    <source>
        <dbReference type="ARBA" id="ARBA00022670"/>
    </source>
</evidence>
<keyword evidence="3" id="KW-0732">Signal</keyword>
<sequence>MQNVGLGVMVFSIPCSRSSDFTGYLTNDTLNGLLVQQSGATIVLEHRFFGLSNPYPDISPQSLAVLTIQQAIEDLVYFTRNVNLPMPGGDKVKPDTTPWILVGGSYSGALTSWTMVNAWYLLCWLLVFGRRTSYGRLLGVFQANMPQNCSSDVQRVIAYLDALYAVNDMEKVQEFKATFGLRALSHIDDFAVALDLKFVDWEKMSPSTGPGAMLYQFCDALEVKGGQIADRNGWGLKHAIQAALNPCHVKIRNQNLYQGYTRMTHSVEGN</sequence>
<keyword evidence="4" id="KW-0378">Hydrolase</keyword>
<dbReference type="Proteomes" id="UP000053989">
    <property type="component" value="Unassembled WGS sequence"/>
</dbReference>
<keyword evidence="5" id="KW-0325">Glycoprotein</keyword>
<dbReference type="SUPFAM" id="SSF53474">
    <property type="entry name" value="alpha/beta-Hydrolases"/>
    <property type="match status" value="1"/>
</dbReference>
<evidence type="ECO:0000256" key="1">
    <source>
        <dbReference type="ARBA" id="ARBA00011079"/>
    </source>
</evidence>
<proteinExistence type="inferred from homology"/>
<dbReference type="EMBL" id="KN822051">
    <property type="protein sequence ID" value="KIM61484.1"/>
    <property type="molecule type" value="Genomic_DNA"/>
</dbReference>
<evidence type="ECO:0000256" key="3">
    <source>
        <dbReference type="ARBA" id="ARBA00022729"/>
    </source>
</evidence>
<evidence type="ECO:0000313" key="7">
    <source>
        <dbReference type="Proteomes" id="UP000053989"/>
    </source>
</evidence>
<comment type="similarity">
    <text evidence="1">Belongs to the peptidase S28 family.</text>
</comment>
<reference evidence="7" key="2">
    <citation type="submission" date="2015-01" db="EMBL/GenBank/DDBJ databases">
        <title>Evolutionary Origins and Diversification of the Mycorrhizal Mutualists.</title>
        <authorList>
            <consortium name="DOE Joint Genome Institute"/>
            <consortium name="Mycorrhizal Genomics Consortium"/>
            <person name="Kohler A."/>
            <person name="Kuo A."/>
            <person name="Nagy L.G."/>
            <person name="Floudas D."/>
            <person name="Copeland A."/>
            <person name="Barry K.W."/>
            <person name="Cichocki N."/>
            <person name="Veneault-Fourrey C."/>
            <person name="LaButti K."/>
            <person name="Lindquist E.A."/>
            <person name="Lipzen A."/>
            <person name="Lundell T."/>
            <person name="Morin E."/>
            <person name="Murat C."/>
            <person name="Riley R."/>
            <person name="Ohm R."/>
            <person name="Sun H."/>
            <person name="Tunlid A."/>
            <person name="Henrissat B."/>
            <person name="Grigoriev I.V."/>
            <person name="Hibbett D.S."/>
            <person name="Martin F."/>
        </authorList>
    </citation>
    <scope>NUCLEOTIDE SEQUENCE [LARGE SCALE GENOMIC DNA]</scope>
    <source>
        <strain evidence="7">Foug A</strain>
    </source>
</reference>
<keyword evidence="7" id="KW-1185">Reference proteome</keyword>
<dbReference type="PANTHER" id="PTHR11010:SF23">
    <property type="entry name" value="SERINE PEPTIDASE"/>
    <property type="match status" value="1"/>
</dbReference>
<dbReference type="GO" id="GO:0070008">
    <property type="term" value="F:serine-type exopeptidase activity"/>
    <property type="evidence" value="ECO:0007669"/>
    <property type="project" value="InterPro"/>
</dbReference>